<dbReference type="PANTHER" id="PTHR11102">
    <property type="entry name" value="SEL-1-LIKE PROTEIN"/>
    <property type="match status" value="1"/>
</dbReference>
<feature type="chain" id="PRO_5024272551" description="Sel1 repeat family protein" evidence="1">
    <location>
        <begin position="19"/>
        <end position="322"/>
    </location>
</feature>
<evidence type="ECO:0008006" key="4">
    <source>
        <dbReference type="Google" id="ProtNLM"/>
    </source>
</evidence>
<evidence type="ECO:0000313" key="2">
    <source>
        <dbReference type="EMBL" id="BBO66651.1"/>
    </source>
</evidence>
<keyword evidence="1" id="KW-0732">Signal</keyword>
<dbReference type="KEGG" id="dalk:DSCA_05810"/>
<dbReference type="OrthoDB" id="5397369at2"/>
<sequence length="322" mass="36349">MKPVVVFFSILFFWAAAAGAVDRDEKLSLLESAVAGDTEAQFRLAQVYKDEAEAEDLFEPDMRILEKAVHWYEQAASNGHRPSALALLDIYDGFYGEEKASWPEKWVLLAQKMAAAGDRIAQFKLAGHYERQRNSEGADLRQCIARASDWYTRLLQGLPPDQAVVFQPYEIGLKAITRKDIETRLARINALDPQIEEKKKKLALLYASAVESGRLTDLIQLGDRCARENSTDQEVDMAIASYRRAAERNSVEAQIKLARLRYRLARDPHDYQEAYFWAMAAAMGNEPTAPELLARIAENLPAEQLPAMEAEATEAITRLQRQ</sequence>
<dbReference type="AlphaFoldDB" id="A0A5K7YIS5"/>
<accession>A0A5K7YIS5</accession>
<dbReference type="InterPro" id="IPR050767">
    <property type="entry name" value="Sel1_AlgK"/>
</dbReference>
<keyword evidence="3" id="KW-1185">Reference proteome</keyword>
<gene>
    <name evidence="2" type="ORF">DSCA_05810</name>
</gene>
<dbReference type="InterPro" id="IPR006597">
    <property type="entry name" value="Sel1-like"/>
</dbReference>
<dbReference type="SMART" id="SM00671">
    <property type="entry name" value="SEL1"/>
    <property type="match status" value="2"/>
</dbReference>
<dbReference type="PANTHER" id="PTHR11102:SF160">
    <property type="entry name" value="ERAD-ASSOCIATED E3 UBIQUITIN-PROTEIN LIGASE COMPONENT HRD3"/>
    <property type="match status" value="1"/>
</dbReference>
<dbReference type="EMBL" id="AP021874">
    <property type="protein sequence ID" value="BBO66651.1"/>
    <property type="molecule type" value="Genomic_DNA"/>
</dbReference>
<reference evidence="2 3" key="1">
    <citation type="submission" date="2019-11" db="EMBL/GenBank/DDBJ databases">
        <title>Comparative genomics of hydrocarbon-degrading Desulfosarcina strains.</title>
        <authorList>
            <person name="Watanabe M."/>
            <person name="Kojima H."/>
            <person name="Fukui M."/>
        </authorList>
    </citation>
    <scope>NUCLEOTIDE SEQUENCE [LARGE SCALE GENOMIC DNA]</scope>
    <source>
        <strain evidence="2 3">PL12</strain>
    </source>
</reference>
<evidence type="ECO:0000256" key="1">
    <source>
        <dbReference type="SAM" id="SignalP"/>
    </source>
</evidence>
<protein>
    <recommendedName>
        <fullName evidence="4">Sel1 repeat family protein</fullName>
    </recommendedName>
</protein>
<dbReference type="Gene3D" id="1.25.40.10">
    <property type="entry name" value="Tetratricopeptide repeat domain"/>
    <property type="match status" value="2"/>
</dbReference>
<evidence type="ECO:0000313" key="3">
    <source>
        <dbReference type="Proteomes" id="UP000427906"/>
    </source>
</evidence>
<feature type="signal peptide" evidence="1">
    <location>
        <begin position="1"/>
        <end position="18"/>
    </location>
</feature>
<name>A0A5K7YIS5_9BACT</name>
<dbReference type="RefSeq" id="WP_155314990.1">
    <property type="nucleotide sequence ID" value="NZ_AP021874.1"/>
</dbReference>
<organism evidence="2 3">
    <name type="scientific">Desulfosarcina alkanivorans</name>
    <dbReference type="NCBI Taxonomy" id="571177"/>
    <lineage>
        <taxon>Bacteria</taxon>
        <taxon>Pseudomonadati</taxon>
        <taxon>Thermodesulfobacteriota</taxon>
        <taxon>Desulfobacteria</taxon>
        <taxon>Desulfobacterales</taxon>
        <taxon>Desulfosarcinaceae</taxon>
        <taxon>Desulfosarcina</taxon>
    </lineage>
</organism>
<dbReference type="SUPFAM" id="SSF81901">
    <property type="entry name" value="HCP-like"/>
    <property type="match status" value="2"/>
</dbReference>
<proteinExistence type="predicted"/>
<dbReference type="InterPro" id="IPR011990">
    <property type="entry name" value="TPR-like_helical_dom_sf"/>
</dbReference>
<dbReference type="Proteomes" id="UP000427906">
    <property type="component" value="Chromosome"/>
</dbReference>